<reference evidence="8" key="2">
    <citation type="submission" date="2018-06" db="EMBL/GenBank/DDBJ databases">
        <title>Genome sequence of Rhodanobacteraceae bacterium strain Dysh456.</title>
        <authorList>
            <person name="Fukui M."/>
        </authorList>
    </citation>
    <scope>NUCLEOTIDE SEQUENCE [LARGE SCALE GENOMIC DNA]</scope>
    <source>
        <strain evidence="8">Dysh456</strain>
    </source>
</reference>
<dbReference type="AlphaFoldDB" id="A0A2Z6E171"/>
<dbReference type="Gene3D" id="3.40.1190.20">
    <property type="match status" value="1"/>
</dbReference>
<protein>
    <submittedName>
        <fullName evidence="7">Fructokinase</fullName>
    </submittedName>
</protein>
<evidence type="ECO:0000313" key="7">
    <source>
        <dbReference type="EMBL" id="BBD78723.1"/>
    </source>
</evidence>
<dbReference type="Proteomes" id="UP000270530">
    <property type="component" value="Chromosome"/>
</dbReference>
<comment type="similarity">
    <text evidence="1">Belongs to the carbohydrate kinase PfkB family.</text>
</comment>
<sequence length="309" mass="32197">MRRHEAIIFGEALVDAFADGLVAGGAPFNVACHLAALGFDPWLVSRIGEDEAGAVLRATAARCGLRLDGVQRDACTARVLVHEDGGGHRFEIPPAQAFDRIEPETARAVRLAVRDPLPWLYFGTLALRAPTSRAALAALRAAGPHRAFVDLNWREAGPPPDVIVAALDSLAVLKLSDEELARLLGWLGLPATDGRALPGRSEAALRVLAERTGAATLLVSHGAGGASAWDGTGRAIAHAPAPALPALVDTVGAGDAFSAMMLAGLLEERPLAEALERAVAFAGTSCTWRGALPADLSVYQPWRSTGAAP</sequence>
<dbReference type="SUPFAM" id="SSF53613">
    <property type="entry name" value="Ribokinase-like"/>
    <property type="match status" value="1"/>
</dbReference>
<dbReference type="PANTHER" id="PTHR43085:SF1">
    <property type="entry name" value="PSEUDOURIDINE KINASE-RELATED"/>
    <property type="match status" value="1"/>
</dbReference>
<dbReference type="PROSITE" id="PS00583">
    <property type="entry name" value="PFKB_KINASES_1"/>
    <property type="match status" value="1"/>
</dbReference>
<accession>A0A2Z6E171</accession>
<evidence type="ECO:0000313" key="8">
    <source>
        <dbReference type="Proteomes" id="UP000270530"/>
    </source>
</evidence>
<evidence type="ECO:0000256" key="5">
    <source>
        <dbReference type="ARBA" id="ARBA00022840"/>
    </source>
</evidence>
<keyword evidence="3" id="KW-0547">Nucleotide-binding</keyword>
<organism evidence="7 8">
    <name type="scientific">Aerosticca soli</name>
    <dbReference type="NCBI Taxonomy" id="2010829"/>
    <lineage>
        <taxon>Bacteria</taxon>
        <taxon>Pseudomonadati</taxon>
        <taxon>Pseudomonadota</taxon>
        <taxon>Gammaproteobacteria</taxon>
        <taxon>Lysobacterales</taxon>
        <taxon>Rhodanobacteraceae</taxon>
        <taxon>Aerosticca</taxon>
    </lineage>
</organism>
<dbReference type="EMBL" id="AP018560">
    <property type="protein sequence ID" value="BBD78723.1"/>
    <property type="molecule type" value="Genomic_DNA"/>
</dbReference>
<reference evidence="8" key="1">
    <citation type="submission" date="2018-04" db="EMBL/GenBank/DDBJ databases">
        <authorList>
            <person name="Watanabe M."/>
            <person name="Kojima H."/>
        </authorList>
    </citation>
    <scope>NUCLEOTIDE SEQUENCE [LARGE SCALE GENOMIC DNA]</scope>
    <source>
        <strain evidence="8">Dysh456</strain>
    </source>
</reference>
<keyword evidence="8" id="KW-1185">Reference proteome</keyword>
<dbReference type="OrthoDB" id="9779730at2"/>
<evidence type="ECO:0000256" key="1">
    <source>
        <dbReference type="ARBA" id="ARBA00010688"/>
    </source>
</evidence>
<dbReference type="GO" id="GO:0016301">
    <property type="term" value="F:kinase activity"/>
    <property type="evidence" value="ECO:0007669"/>
    <property type="project" value="UniProtKB-KW"/>
</dbReference>
<evidence type="ECO:0000259" key="6">
    <source>
        <dbReference type="Pfam" id="PF00294"/>
    </source>
</evidence>
<dbReference type="InterPro" id="IPR002173">
    <property type="entry name" value="Carboh/pur_kinase_PfkB_CS"/>
</dbReference>
<dbReference type="InterPro" id="IPR011611">
    <property type="entry name" value="PfkB_dom"/>
</dbReference>
<dbReference type="Pfam" id="PF00294">
    <property type="entry name" value="PfkB"/>
    <property type="match status" value="1"/>
</dbReference>
<evidence type="ECO:0000256" key="3">
    <source>
        <dbReference type="ARBA" id="ARBA00022741"/>
    </source>
</evidence>
<keyword evidence="2" id="KW-0808">Transferase</keyword>
<evidence type="ECO:0000256" key="2">
    <source>
        <dbReference type="ARBA" id="ARBA00022679"/>
    </source>
</evidence>
<dbReference type="KEGG" id="rbd:ALSL_0044"/>
<evidence type="ECO:0000256" key="4">
    <source>
        <dbReference type="ARBA" id="ARBA00022777"/>
    </source>
</evidence>
<name>A0A2Z6E171_9GAMM</name>
<feature type="domain" description="Carbohydrate kinase PfkB" evidence="6">
    <location>
        <begin position="15"/>
        <end position="291"/>
    </location>
</feature>
<dbReference type="InterPro" id="IPR050306">
    <property type="entry name" value="PfkB_Carbo_kinase"/>
</dbReference>
<dbReference type="GO" id="GO:0005524">
    <property type="term" value="F:ATP binding"/>
    <property type="evidence" value="ECO:0007669"/>
    <property type="project" value="UniProtKB-KW"/>
</dbReference>
<dbReference type="RefSeq" id="WP_126535538.1">
    <property type="nucleotide sequence ID" value="NZ_AP018560.1"/>
</dbReference>
<proteinExistence type="inferred from homology"/>
<gene>
    <name evidence="7" type="ORF">ALSL_0044</name>
</gene>
<keyword evidence="5" id="KW-0067">ATP-binding</keyword>
<dbReference type="InterPro" id="IPR029056">
    <property type="entry name" value="Ribokinase-like"/>
</dbReference>
<keyword evidence="4 7" id="KW-0418">Kinase</keyword>
<dbReference type="PANTHER" id="PTHR43085">
    <property type="entry name" value="HEXOKINASE FAMILY MEMBER"/>
    <property type="match status" value="1"/>
</dbReference>